<dbReference type="InterPro" id="IPR055411">
    <property type="entry name" value="LRR_FXL15/At3g58940/PEG3-like"/>
</dbReference>
<evidence type="ECO:0000313" key="4">
    <source>
        <dbReference type="RefSeq" id="XP_031405994.1"/>
    </source>
</evidence>
<feature type="domain" description="F-box" evidence="1">
    <location>
        <begin position="6"/>
        <end position="46"/>
    </location>
</feature>
<accession>A0A6P8EHS2</accession>
<reference evidence="3" key="1">
    <citation type="journal article" date="2020" name="Plant Biotechnol. J.">
        <title>The pomegranate (Punica granatum L.) draft genome dissects genetic divergence between soft- and hard-seeded cultivars.</title>
        <authorList>
            <person name="Luo X."/>
            <person name="Li H."/>
            <person name="Wu Z."/>
            <person name="Yao W."/>
            <person name="Zhao P."/>
            <person name="Cao D."/>
            <person name="Yu H."/>
            <person name="Li K."/>
            <person name="Poudel K."/>
            <person name="Zhao D."/>
            <person name="Zhang F."/>
            <person name="Xia X."/>
            <person name="Chen L."/>
            <person name="Wang Q."/>
            <person name="Jing D."/>
            <person name="Cao S."/>
        </authorList>
    </citation>
    <scope>NUCLEOTIDE SEQUENCE [LARGE SCALE GENOMIC DNA]</scope>
    <source>
        <strain evidence="3">cv. Tunisia</strain>
    </source>
</reference>
<gene>
    <name evidence="4" type="primary">LOC116214708</name>
</gene>
<dbReference type="SUPFAM" id="SSF52047">
    <property type="entry name" value="RNI-like"/>
    <property type="match status" value="1"/>
</dbReference>
<dbReference type="InterPro" id="IPR032675">
    <property type="entry name" value="LRR_dom_sf"/>
</dbReference>
<dbReference type="GeneID" id="116214708"/>
<dbReference type="PANTHER" id="PTHR31639">
    <property type="entry name" value="F-BOX PROTEIN-LIKE"/>
    <property type="match status" value="1"/>
</dbReference>
<evidence type="ECO:0000259" key="2">
    <source>
        <dbReference type="Pfam" id="PF24758"/>
    </source>
</evidence>
<dbReference type="InterPro" id="IPR036047">
    <property type="entry name" value="F-box-like_dom_sf"/>
</dbReference>
<sequence length="386" mass="44218">MDDDIISRLPEHLKHHILSLIPGIKEVARTSSLSKSWLRTWRSFQITEIHPWLIMPREAIDDIFKSGRGNVHSERFVRLVDDILMRSRDGMPRFVIYVTFDMIPHVGRWVDLALDYRVQELSIGIVNGKFQFPDPARVLSTKFIKSLSLSGIKVDGISAVNLPSLLSLQLYNSVINEEMFQRLIGGCPLVEDLTVFRCNPLSEIELSNLNYLKRVNLGTCRPDLNCLEKLQKFLIGWSATFRCLESTVCLCQHGERIDEDMKKKLALSAPGIQYMIFEFFPEASQSQDIKFLILDCLFHTCRPTSVILRVPDPLLELICKAFVRKEEDPDYPDCCSSAGGSSCFCHGLKDAKIDRFEGTHDGRPLDWSTLCSLLPVEVRIRLQWWD</sequence>
<reference evidence="4" key="2">
    <citation type="submission" date="2025-08" db="UniProtKB">
        <authorList>
            <consortium name="RefSeq"/>
        </authorList>
    </citation>
    <scope>IDENTIFICATION</scope>
    <source>
        <tissue evidence="4">Leaf</tissue>
    </source>
</reference>
<name>A0A6P8EHS2_PUNGR</name>
<dbReference type="PANTHER" id="PTHR31639:SF42">
    <property type="entry name" value="OS02G0160200 PROTEIN"/>
    <property type="match status" value="1"/>
</dbReference>
<proteinExistence type="predicted"/>
<dbReference type="RefSeq" id="XP_031405994.1">
    <property type="nucleotide sequence ID" value="XM_031550134.1"/>
</dbReference>
<organism evidence="3 4">
    <name type="scientific">Punica granatum</name>
    <name type="common">Pomegranate</name>
    <dbReference type="NCBI Taxonomy" id="22663"/>
    <lineage>
        <taxon>Eukaryota</taxon>
        <taxon>Viridiplantae</taxon>
        <taxon>Streptophyta</taxon>
        <taxon>Embryophyta</taxon>
        <taxon>Tracheophyta</taxon>
        <taxon>Spermatophyta</taxon>
        <taxon>Magnoliopsida</taxon>
        <taxon>eudicotyledons</taxon>
        <taxon>Gunneridae</taxon>
        <taxon>Pentapetalae</taxon>
        <taxon>rosids</taxon>
        <taxon>malvids</taxon>
        <taxon>Myrtales</taxon>
        <taxon>Lythraceae</taxon>
        <taxon>Punica</taxon>
    </lineage>
</organism>
<evidence type="ECO:0000259" key="1">
    <source>
        <dbReference type="Pfam" id="PF00646"/>
    </source>
</evidence>
<evidence type="ECO:0000313" key="3">
    <source>
        <dbReference type="Proteomes" id="UP000515151"/>
    </source>
</evidence>
<dbReference type="Gene3D" id="3.80.10.10">
    <property type="entry name" value="Ribonuclease Inhibitor"/>
    <property type="match status" value="1"/>
</dbReference>
<dbReference type="Pfam" id="PF24758">
    <property type="entry name" value="LRR_At5g56370"/>
    <property type="match status" value="1"/>
</dbReference>
<dbReference type="InterPro" id="IPR001810">
    <property type="entry name" value="F-box_dom"/>
</dbReference>
<dbReference type="Pfam" id="PF00646">
    <property type="entry name" value="F-box"/>
    <property type="match status" value="1"/>
</dbReference>
<keyword evidence="3" id="KW-1185">Reference proteome</keyword>
<protein>
    <submittedName>
        <fullName evidence="4">Uncharacterized protein LOC116214708 isoform X2</fullName>
    </submittedName>
</protein>
<feature type="domain" description="F-box/LRR-repeat protein 15/At3g58940/PEG3-like LRR" evidence="2">
    <location>
        <begin position="107"/>
        <end position="217"/>
    </location>
</feature>
<dbReference type="SUPFAM" id="SSF81383">
    <property type="entry name" value="F-box domain"/>
    <property type="match status" value="1"/>
</dbReference>
<dbReference type="AlphaFoldDB" id="A0A6P8EHS2"/>
<dbReference type="Proteomes" id="UP000515151">
    <property type="component" value="Chromosome 7"/>
</dbReference>